<dbReference type="PANTHER" id="PTHR30026:SF21">
    <property type="entry name" value="SLR1270 PROTEIN"/>
    <property type="match status" value="1"/>
</dbReference>
<reference evidence="10" key="2">
    <citation type="submission" date="2019-01" db="EMBL/GenBank/DDBJ databases">
        <title>Genome sequence of Desulfonema ishimotonii strain Tokyo 01.</title>
        <authorList>
            <person name="Fukui M."/>
        </authorList>
    </citation>
    <scope>NUCLEOTIDE SEQUENCE [LARGE SCALE GENOMIC DNA]</scope>
    <source>
        <strain evidence="10">Tokyo 01</strain>
    </source>
</reference>
<keyword evidence="6" id="KW-0472">Membrane</keyword>
<evidence type="ECO:0000256" key="6">
    <source>
        <dbReference type="ARBA" id="ARBA00023136"/>
    </source>
</evidence>
<evidence type="ECO:0000256" key="5">
    <source>
        <dbReference type="ARBA" id="ARBA00022692"/>
    </source>
</evidence>
<dbReference type="OrthoDB" id="367883at2"/>
<dbReference type="Gene3D" id="1.20.1600.10">
    <property type="entry name" value="Outer membrane efflux proteins (OEP)"/>
    <property type="match status" value="1"/>
</dbReference>
<keyword evidence="7" id="KW-0998">Cell outer membrane</keyword>
<evidence type="ECO:0000256" key="8">
    <source>
        <dbReference type="SAM" id="SignalP"/>
    </source>
</evidence>
<gene>
    <name evidence="9" type="ORF">DENIS_3928</name>
</gene>
<evidence type="ECO:0000313" key="9">
    <source>
        <dbReference type="EMBL" id="GBC62944.1"/>
    </source>
</evidence>
<dbReference type="InterPro" id="IPR051906">
    <property type="entry name" value="TolC-like"/>
</dbReference>
<comment type="similarity">
    <text evidence="2">Belongs to the outer membrane factor (OMF) (TC 1.B.17) family.</text>
</comment>
<feature type="signal peptide" evidence="8">
    <location>
        <begin position="1"/>
        <end position="23"/>
    </location>
</feature>
<keyword evidence="4" id="KW-1134">Transmembrane beta strand</keyword>
<dbReference type="InterPro" id="IPR003423">
    <property type="entry name" value="OMP_efflux"/>
</dbReference>
<proteinExistence type="inferred from homology"/>
<comment type="subcellular location">
    <subcellularLocation>
        <location evidence="1">Cell outer membrane</location>
    </subcellularLocation>
</comment>
<keyword evidence="5" id="KW-0812">Transmembrane</keyword>
<dbReference type="AlphaFoldDB" id="A0A401G150"/>
<dbReference type="Pfam" id="PF02321">
    <property type="entry name" value="OEP"/>
    <property type="match status" value="2"/>
</dbReference>
<sequence length="486" mass="53558">MTTTIQYILLIFLLSLAAPATPAAETPREGAGKIIRLNEIEVLDPEAAQTDAEESLSGILNEIKILDLKTARQIALSANPSLAAARDRVVQASERVMQARSAYFPKIDAGASGARIWRSDTQLAALGDPDDPEDTFTADLKATWTLFDGFARKFRNLSARYGEQESREADTDARRLLLAAVAAGYYNGQLAREDIAIAKADETFNMRQAHEAKAREAAGTGSLSDVLNFKVQVNSARTRLLLAQQEYEAAMIGLAGLLGIPDSRFPGHITLAELSDETPEEMTLPDTENLIRYARTHRPDVRQDEYALRRAASDVGEARSGFYPTVRLAGSVDGERTDNMGFDGDDIGGALTMTFDFNLFEGGYTRARVREALARKSETQNTLKDTRIAVTAQVRDAAEVLKLARDQLVLQRASVKLVRQNRDLVEKEYQAGQASLVRLNEAQRDLTQTRSRLVLALVSLRRAWENLRAATGEILTDVENISERKS</sequence>
<dbReference type="PANTHER" id="PTHR30026">
    <property type="entry name" value="OUTER MEMBRANE PROTEIN TOLC"/>
    <property type="match status" value="1"/>
</dbReference>
<keyword evidence="8" id="KW-0732">Signal</keyword>
<dbReference type="SUPFAM" id="SSF56954">
    <property type="entry name" value="Outer membrane efflux proteins (OEP)"/>
    <property type="match status" value="1"/>
</dbReference>
<dbReference type="GO" id="GO:0009279">
    <property type="term" value="C:cell outer membrane"/>
    <property type="evidence" value="ECO:0007669"/>
    <property type="project" value="UniProtKB-SubCell"/>
</dbReference>
<dbReference type="GO" id="GO:1990281">
    <property type="term" value="C:efflux pump complex"/>
    <property type="evidence" value="ECO:0007669"/>
    <property type="project" value="TreeGrafter"/>
</dbReference>
<dbReference type="Proteomes" id="UP000288096">
    <property type="component" value="Unassembled WGS sequence"/>
</dbReference>
<evidence type="ECO:0000256" key="3">
    <source>
        <dbReference type="ARBA" id="ARBA00022448"/>
    </source>
</evidence>
<evidence type="ECO:0000256" key="2">
    <source>
        <dbReference type="ARBA" id="ARBA00007613"/>
    </source>
</evidence>
<organism evidence="9 10">
    <name type="scientific">Desulfonema ishimotonii</name>
    <dbReference type="NCBI Taxonomy" id="45657"/>
    <lineage>
        <taxon>Bacteria</taxon>
        <taxon>Pseudomonadati</taxon>
        <taxon>Thermodesulfobacteriota</taxon>
        <taxon>Desulfobacteria</taxon>
        <taxon>Desulfobacterales</taxon>
        <taxon>Desulfococcaceae</taxon>
        <taxon>Desulfonema</taxon>
    </lineage>
</organism>
<dbReference type="GO" id="GO:0015288">
    <property type="term" value="F:porin activity"/>
    <property type="evidence" value="ECO:0007669"/>
    <property type="project" value="TreeGrafter"/>
</dbReference>
<dbReference type="GO" id="GO:0015562">
    <property type="term" value="F:efflux transmembrane transporter activity"/>
    <property type="evidence" value="ECO:0007669"/>
    <property type="project" value="InterPro"/>
</dbReference>
<evidence type="ECO:0000256" key="7">
    <source>
        <dbReference type="ARBA" id="ARBA00023237"/>
    </source>
</evidence>
<dbReference type="EMBL" id="BEXT01000001">
    <property type="protein sequence ID" value="GBC62944.1"/>
    <property type="molecule type" value="Genomic_DNA"/>
</dbReference>
<reference evidence="10" key="1">
    <citation type="submission" date="2017-11" db="EMBL/GenBank/DDBJ databases">
        <authorList>
            <person name="Watanabe M."/>
            <person name="Kojima H."/>
        </authorList>
    </citation>
    <scope>NUCLEOTIDE SEQUENCE [LARGE SCALE GENOMIC DNA]</scope>
    <source>
        <strain evidence="10">Tokyo 01</strain>
    </source>
</reference>
<comment type="caution">
    <text evidence="9">The sequence shown here is derived from an EMBL/GenBank/DDBJ whole genome shotgun (WGS) entry which is preliminary data.</text>
</comment>
<protein>
    <submittedName>
        <fullName evidence="9">TolC family protein</fullName>
    </submittedName>
</protein>
<dbReference type="RefSeq" id="WP_124330072.1">
    <property type="nucleotide sequence ID" value="NZ_BEXT01000001.1"/>
</dbReference>
<keyword evidence="3" id="KW-0813">Transport</keyword>
<feature type="chain" id="PRO_5019373567" evidence="8">
    <location>
        <begin position="24"/>
        <end position="486"/>
    </location>
</feature>
<accession>A0A401G150</accession>
<evidence type="ECO:0000256" key="1">
    <source>
        <dbReference type="ARBA" id="ARBA00004442"/>
    </source>
</evidence>
<evidence type="ECO:0000256" key="4">
    <source>
        <dbReference type="ARBA" id="ARBA00022452"/>
    </source>
</evidence>
<evidence type="ECO:0000313" key="10">
    <source>
        <dbReference type="Proteomes" id="UP000288096"/>
    </source>
</evidence>
<name>A0A401G150_9BACT</name>
<keyword evidence="10" id="KW-1185">Reference proteome</keyword>